<dbReference type="AlphaFoldDB" id="V7I8L5"/>
<evidence type="ECO:0000313" key="1">
    <source>
        <dbReference type="EMBL" id="ETA81357.1"/>
    </source>
</evidence>
<dbReference type="OrthoDB" id="9992714at2"/>
<evidence type="ECO:0000313" key="2">
    <source>
        <dbReference type="Proteomes" id="UP000017747"/>
    </source>
</evidence>
<sequence length="181" mass="21445">MPNFYDKQSRERIEMINQALSMKHRSQPYDFSNIEDIKDAFMYTVAEYMDFKNYSSDLGELLEKYDESMEYYYPVTWLDNPDDSDKHDKKVLKAYSSLRKAGDDMQFLARRSENEVIKLISHLLSGSKEFRIGILGKAYIYDEEKMSEIIDSSFDITDTYSVEQSRDSFVELMDEHFDVED</sequence>
<dbReference type="RefSeq" id="WP_023863450.1">
    <property type="nucleotide sequence ID" value="NZ_AXUN02000124.1"/>
</dbReference>
<accession>V7I8L5</accession>
<dbReference type="Proteomes" id="UP000017747">
    <property type="component" value="Unassembled WGS sequence"/>
</dbReference>
<proteinExistence type="predicted"/>
<gene>
    <name evidence="1" type="ORF">T472_0206785</name>
</gene>
<name>V7I8L5_9CLOT</name>
<comment type="caution">
    <text evidence="1">The sequence shown here is derived from an EMBL/GenBank/DDBJ whole genome shotgun (WGS) entry which is preliminary data.</text>
</comment>
<dbReference type="EMBL" id="AXUN02000124">
    <property type="protein sequence ID" value="ETA81357.1"/>
    <property type="molecule type" value="Genomic_DNA"/>
</dbReference>
<reference evidence="1 2" key="1">
    <citation type="journal article" date="2014" name="Genome Announc.">
        <title>Genome Sequence of Youngiibacter fragilis, the Type Strain of the Genus Youngiibacter.</title>
        <authorList>
            <person name="Wawrik C.B."/>
            <person name="Callaghan A.V."/>
            <person name="Stamps B.W."/>
            <person name="Wawrik B."/>
        </authorList>
    </citation>
    <scope>NUCLEOTIDE SEQUENCE [LARGE SCALE GENOMIC DNA]</scope>
    <source>
        <strain evidence="1 2">232.1</strain>
    </source>
</reference>
<protein>
    <submittedName>
        <fullName evidence="1">Uncharacterized protein</fullName>
    </submittedName>
</protein>
<organism evidence="1 2">
    <name type="scientific">Youngiibacter fragilis 232.1</name>
    <dbReference type="NCBI Taxonomy" id="994573"/>
    <lineage>
        <taxon>Bacteria</taxon>
        <taxon>Bacillati</taxon>
        <taxon>Bacillota</taxon>
        <taxon>Clostridia</taxon>
        <taxon>Eubacteriales</taxon>
        <taxon>Clostridiaceae</taxon>
        <taxon>Youngiibacter</taxon>
    </lineage>
</organism>
<keyword evidence="2" id="KW-1185">Reference proteome</keyword>